<keyword evidence="1" id="KW-0812">Transmembrane</keyword>
<dbReference type="Proteomes" id="UP000199513">
    <property type="component" value="Unassembled WGS sequence"/>
</dbReference>
<gene>
    <name evidence="2" type="ORF">SAMN04488541_102234</name>
</gene>
<organism evidence="2 3">
    <name type="scientific">Thermoflexibacter ruber</name>
    <dbReference type="NCBI Taxonomy" id="1003"/>
    <lineage>
        <taxon>Bacteria</taxon>
        <taxon>Pseudomonadati</taxon>
        <taxon>Bacteroidota</taxon>
        <taxon>Cytophagia</taxon>
        <taxon>Cytophagales</taxon>
        <taxon>Thermoflexibacteraceae</taxon>
        <taxon>Thermoflexibacter</taxon>
    </lineage>
</organism>
<feature type="transmembrane region" description="Helical" evidence="1">
    <location>
        <begin position="12"/>
        <end position="29"/>
    </location>
</feature>
<dbReference type="EMBL" id="FONY01000022">
    <property type="protein sequence ID" value="SFF25714.1"/>
    <property type="molecule type" value="Genomic_DNA"/>
</dbReference>
<dbReference type="RefSeq" id="WP_091546063.1">
    <property type="nucleotide sequence ID" value="NZ_FONY01000022.1"/>
</dbReference>
<name>A0A1I2H6A1_9BACT</name>
<dbReference type="AlphaFoldDB" id="A0A1I2H6A1"/>
<keyword evidence="3" id="KW-1185">Reference proteome</keyword>
<dbReference type="STRING" id="1003.SAMN04488541_102234"/>
<evidence type="ECO:0000313" key="2">
    <source>
        <dbReference type="EMBL" id="SFF25714.1"/>
    </source>
</evidence>
<evidence type="ECO:0008006" key="4">
    <source>
        <dbReference type="Google" id="ProtNLM"/>
    </source>
</evidence>
<accession>A0A1I2H6A1</accession>
<evidence type="ECO:0000256" key="1">
    <source>
        <dbReference type="SAM" id="Phobius"/>
    </source>
</evidence>
<protein>
    <recommendedName>
        <fullName evidence="4">YiaAB two helix domain-containing protein</fullName>
    </recommendedName>
</protein>
<proteinExistence type="predicted"/>
<reference evidence="2 3" key="1">
    <citation type="submission" date="2016-10" db="EMBL/GenBank/DDBJ databases">
        <authorList>
            <person name="de Groot N.N."/>
        </authorList>
    </citation>
    <scope>NUCLEOTIDE SEQUENCE [LARGE SCALE GENOMIC DNA]</scope>
    <source>
        <strain>GEY</strain>
        <strain evidence="3">DSM 9560</strain>
    </source>
</reference>
<keyword evidence="1" id="KW-0472">Membrane</keyword>
<keyword evidence="1" id="KW-1133">Transmembrane helix</keyword>
<evidence type="ECO:0000313" key="3">
    <source>
        <dbReference type="Proteomes" id="UP000199513"/>
    </source>
</evidence>
<feature type="transmembrane region" description="Helical" evidence="1">
    <location>
        <begin position="35"/>
        <end position="56"/>
    </location>
</feature>
<sequence>MKFKKLLKQIGAFFGSTAGLFFLDAILYNPFAAPMWGYALALFSLSLGGLSIHALLQDAKKEKAQKELELSKKIVHLISEKYGKTILA</sequence>